<dbReference type="RefSeq" id="WP_116069655.1">
    <property type="nucleotide sequence ID" value="NZ_BONB01000047.1"/>
</dbReference>
<accession>A0A3D9ZNC1</accession>
<keyword evidence="3" id="KW-0274">FAD</keyword>
<keyword evidence="2" id="KW-0285">Flavoprotein</keyword>
<dbReference type="PANTHER" id="PTHR43735">
    <property type="entry name" value="APOPTOSIS-INDUCING FACTOR 1"/>
    <property type="match status" value="1"/>
</dbReference>
<keyword evidence="7" id="KW-1185">Reference proteome</keyword>
<dbReference type="InterPro" id="IPR023753">
    <property type="entry name" value="FAD/NAD-binding_dom"/>
</dbReference>
<dbReference type="AlphaFoldDB" id="A0A3D9ZNC1"/>
<evidence type="ECO:0000256" key="2">
    <source>
        <dbReference type="ARBA" id="ARBA00022630"/>
    </source>
</evidence>
<gene>
    <name evidence="6" type="ORF">DFJ67_4376</name>
</gene>
<dbReference type="PANTHER" id="PTHR43735:SF3">
    <property type="entry name" value="FERROPTOSIS SUPPRESSOR PROTEIN 1"/>
    <property type="match status" value="1"/>
</dbReference>
<dbReference type="Proteomes" id="UP000256913">
    <property type="component" value="Unassembled WGS sequence"/>
</dbReference>
<dbReference type="EMBL" id="QUMQ01000001">
    <property type="protein sequence ID" value="REF98359.1"/>
    <property type="molecule type" value="Genomic_DNA"/>
</dbReference>
<sequence length="368" mass="38585">MSSTNARPTVVVLGGGYSGIKIAKALDDVADVTLVAPSDAFTHNSAAWRALVEPEWLDRIFLPYDRLLHRGQFVRDQATAVDGRRVTLASGRELEPDHLILATGTSYPFPAKVAEPDTATAKARFRDAHRELLGADRVLVLGAGPAGLELAGEIKAFYPEKTVTVVGADDDVMPGPFDQALRDELRRQLDKLGVSLRLGSAVRSLPSAPPTARGEVTVTTEAGEELTADIWYQAFGVRPATDYLRGALAAARRPDGYVRVDEHLRVAGVDGVWAVGDLTDADRDGIGTAGAQAELVAANLRAAITGSGELTGYRPGPMAIAVPLGPDGGAGQLPGIDGIAGAEMIAGLKGRTMLVGPWAALFDAPGRA</sequence>
<dbReference type="GO" id="GO:0005737">
    <property type="term" value="C:cytoplasm"/>
    <property type="evidence" value="ECO:0007669"/>
    <property type="project" value="TreeGrafter"/>
</dbReference>
<dbReference type="PRINTS" id="PR00368">
    <property type="entry name" value="FADPNR"/>
</dbReference>
<evidence type="ECO:0000256" key="4">
    <source>
        <dbReference type="ARBA" id="ARBA00023002"/>
    </source>
</evidence>
<dbReference type="Gene3D" id="3.50.50.100">
    <property type="match status" value="1"/>
</dbReference>
<evidence type="ECO:0000256" key="3">
    <source>
        <dbReference type="ARBA" id="ARBA00022827"/>
    </source>
</evidence>
<comment type="caution">
    <text evidence="6">The sequence shown here is derived from an EMBL/GenBank/DDBJ whole genome shotgun (WGS) entry which is preliminary data.</text>
</comment>
<evidence type="ECO:0000313" key="6">
    <source>
        <dbReference type="EMBL" id="REF98359.1"/>
    </source>
</evidence>
<evidence type="ECO:0000259" key="5">
    <source>
        <dbReference type="Pfam" id="PF07992"/>
    </source>
</evidence>
<comment type="similarity">
    <text evidence="1">Belongs to the FAD-dependent oxidoreductase family.</text>
</comment>
<keyword evidence="4" id="KW-0560">Oxidoreductase</keyword>
<protein>
    <submittedName>
        <fullName evidence="6">NADH dehydrogenase FAD-containing subunit</fullName>
    </submittedName>
</protein>
<proteinExistence type="inferred from homology"/>
<name>A0A3D9ZNC1_9ACTN</name>
<reference evidence="6 7" key="1">
    <citation type="submission" date="2018-08" db="EMBL/GenBank/DDBJ databases">
        <title>Sequencing the genomes of 1000 actinobacteria strains.</title>
        <authorList>
            <person name="Klenk H.-P."/>
        </authorList>
    </citation>
    <scope>NUCLEOTIDE SEQUENCE [LARGE SCALE GENOMIC DNA]</scope>
    <source>
        <strain evidence="6 7">DSM 44099</strain>
    </source>
</reference>
<dbReference type="InterPro" id="IPR036188">
    <property type="entry name" value="FAD/NAD-bd_sf"/>
</dbReference>
<dbReference type="PRINTS" id="PR00469">
    <property type="entry name" value="PNDRDTASEII"/>
</dbReference>
<dbReference type="GO" id="GO:0050660">
    <property type="term" value="F:flavin adenine dinucleotide binding"/>
    <property type="evidence" value="ECO:0007669"/>
    <property type="project" value="TreeGrafter"/>
</dbReference>
<organism evidence="6 7">
    <name type="scientific">Asanoa ferruginea</name>
    <dbReference type="NCBI Taxonomy" id="53367"/>
    <lineage>
        <taxon>Bacteria</taxon>
        <taxon>Bacillati</taxon>
        <taxon>Actinomycetota</taxon>
        <taxon>Actinomycetes</taxon>
        <taxon>Micromonosporales</taxon>
        <taxon>Micromonosporaceae</taxon>
        <taxon>Asanoa</taxon>
    </lineage>
</organism>
<dbReference type="GO" id="GO:0004174">
    <property type="term" value="F:electron-transferring-flavoprotein dehydrogenase activity"/>
    <property type="evidence" value="ECO:0007669"/>
    <property type="project" value="TreeGrafter"/>
</dbReference>
<feature type="domain" description="FAD/NAD(P)-binding" evidence="5">
    <location>
        <begin position="78"/>
        <end position="283"/>
    </location>
</feature>
<evidence type="ECO:0000313" key="7">
    <source>
        <dbReference type="Proteomes" id="UP000256913"/>
    </source>
</evidence>
<dbReference type="OrthoDB" id="3248171at2"/>
<evidence type="ECO:0000256" key="1">
    <source>
        <dbReference type="ARBA" id="ARBA00006442"/>
    </source>
</evidence>
<dbReference type="SUPFAM" id="SSF51905">
    <property type="entry name" value="FAD/NAD(P)-binding domain"/>
    <property type="match status" value="1"/>
</dbReference>
<dbReference type="Pfam" id="PF07992">
    <property type="entry name" value="Pyr_redox_2"/>
    <property type="match status" value="1"/>
</dbReference>